<evidence type="ECO:0000313" key="2">
    <source>
        <dbReference type="EMBL" id="ARN84623.1"/>
    </source>
</evidence>
<feature type="signal peptide" evidence="1">
    <location>
        <begin position="1"/>
        <end position="32"/>
    </location>
</feature>
<dbReference type="KEGG" id="naf:GQ61_04070"/>
<reference evidence="2 3" key="1">
    <citation type="submission" date="2014-06" db="EMBL/GenBank/DDBJ databases">
        <title>The genome of the endonuclear symbiont Nucleicultrix amoebiphila.</title>
        <authorList>
            <person name="Schulz F."/>
            <person name="Horn M."/>
        </authorList>
    </citation>
    <scope>NUCLEOTIDE SEQUENCE [LARGE SCALE GENOMIC DNA]</scope>
    <source>
        <strain evidence="2 3">FS5</strain>
    </source>
</reference>
<dbReference type="Proteomes" id="UP000237351">
    <property type="component" value="Chromosome"/>
</dbReference>
<sequence length="543" mass="58098">MIISNKISIRAVCSVFAIQVSAFGFMISNVQATDILEEIMKAKGFTAKQANFAVKGVNGTQEKVSSEEFSSRVQALKTAEQTVQGSGDQVVDYLKVKPHKTIKKAVEKATAGVVNNDAAVQRLNAVGLDVRDINLIAAARRLITLNERAASADQIQGTSAFILGGRADPELADIDGWVNNQLTRAERILIAVANLDSTNPDLIAGVRRLGVLGQNNPSADQMQGAAAFIAGGRADPELADIDGWVNHQATRAERVLIAAAGEDSTDNDLIAAAAKAVEKNIQNPTLEELQGAVHLMTVLNEGDPSENRIKGAAAFITGGRADPTLADIDGWVNNQLTRAERILIAVANLDSTNPDLIAGVRRLGVLGQNNPSADQMQGAAAFIAGGRADPELADIDGWVNHQATRAERILIAAVGEDSTDNDLIVATTALIHLNEPNITADKIFNADYILRILNVDRQHLTLVQVEASEAFDDKGLRDDLTIDQINHWVVAGAQDRPRIVRAVKAFVDGGVKDASTNEIDHWLGLQQGKRAAFVKAVKRGNRM</sequence>
<protein>
    <submittedName>
        <fullName evidence="2">Uncharacterized protein</fullName>
    </submittedName>
</protein>
<evidence type="ECO:0000256" key="1">
    <source>
        <dbReference type="SAM" id="SignalP"/>
    </source>
</evidence>
<keyword evidence="1" id="KW-0732">Signal</keyword>
<dbReference type="EMBL" id="CP008743">
    <property type="protein sequence ID" value="ARN84623.1"/>
    <property type="molecule type" value="Genomic_DNA"/>
</dbReference>
<proteinExistence type="predicted"/>
<gene>
    <name evidence="2" type="ORF">GQ61_04070</name>
</gene>
<organism evidence="2 3">
    <name type="scientific">Candidatus Nucleicultrix amoebiphila FS5</name>
    <dbReference type="NCBI Taxonomy" id="1414854"/>
    <lineage>
        <taxon>Bacteria</taxon>
        <taxon>Pseudomonadati</taxon>
        <taxon>Pseudomonadota</taxon>
        <taxon>Alphaproteobacteria</taxon>
        <taxon>Holosporales</taxon>
        <taxon>Candidatus Nucleicultricaceae</taxon>
        <taxon>Candidatus Nucleicultrix</taxon>
    </lineage>
</organism>
<evidence type="ECO:0000313" key="3">
    <source>
        <dbReference type="Proteomes" id="UP000237351"/>
    </source>
</evidence>
<dbReference type="AlphaFoldDB" id="A0A1W6N448"/>
<keyword evidence="3" id="KW-1185">Reference proteome</keyword>
<feature type="chain" id="PRO_5010856916" evidence="1">
    <location>
        <begin position="33"/>
        <end position="543"/>
    </location>
</feature>
<dbReference type="RefSeq" id="WP_085784073.1">
    <property type="nucleotide sequence ID" value="NZ_CP008743.1"/>
</dbReference>
<accession>A0A1W6N448</accession>
<name>A0A1W6N448_9PROT</name>